<dbReference type="PANTHER" id="PTHR12835">
    <property type="entry name" value="BIOTIN PROTEIN LIGASE"/>
    <property type="match status" value="1"/>
</dbReference>
<feature type="domain" description="BPL/LPL catalytic" evidence="1">
    <location>
        <begin position="1"/>
        <end position="158"/>
    </location>
</feature>
<gene>
    <name evidence="3" type="ORF">BB558_001380</name>
    <name evidence="2" type="ORF">BB558_003874</name>
</gene>
<reference evidence="2 4" key="1">
    <citation type="journal article" date="2018" name="MBio">
        <title>Comparative Genomics Reveals the Core Gene Toolbox for the Fungus-Insect Symbiosis.</title>
        <authorList>
            <person name="Wang Y."/>
            <person name="Stata M."/>
            <person name="Wang W."/>
            <person name="Stajich J.E."/>
            <person name="White M.M."/>
            <person name="Moncalvo J.M."/>
        </authorList>
    </citation>
    <scope>NUCLEOTIDE SEQUENCE [LARGE SCALE GENOMIC DNA]</scope>
    <source>
        <strain evidence="2 4">AUS-126-30</strain>
    </source>
</reference>
<dbReference type="EMBL" id="MBFU01000073">
    <property type="protein sequence ID" value="PWA02462.1"/>
    <property type="molecule type" value="Genomic_DNA"/>
</dbReference>
<evidence type="ECO:0000259" key="1">
    <source>
        <dbReference type="PROSITE" id="PS51733"/>
    </source>
</evidence>
<dbReference type="InterPro" id="IPR045864">
    <property type="entry name" value="aa-tRNA-synth_II/BPL/LPL"/>
</dbReference>
<proteinExistence type="predicted"/>
<evidence type="ECO:0000313" key="3">
    <source>
        <dbReference type="EMBL" id="PWA02462.1"/>
    </source>
</evidence>
<evidence type="ECO:0000313" key="4">
    <source>
        <dbReference type="Proteomes" id="UP000245591"/>
    </source>
</evidence>
<dbReference type="EMBL" id="MBFU01000365">
    <property type="protein sequence ID" value="PWA00041.1"/>
    <property type="molecule type" value="Genomic_DNA"/>
</dbReference>
<accession>A0A2U1J4Q5</accession>
<dbReference type="PROSITE" id="PS51733">
    <property type="entry name" value="BPL_LPL_CATALYTIC"/>
    <property type="match status" value="1"/>
</dbReference>
<dbReference type="Proteomes" id="UP000245591">
    <property type="component" value="Unassembled WGS sequence"/>
</dbReference>
<dbReference type="Pfam" id="PF03099">
    <property type="entry name" value="BPL_LplA_LipB"/>
    <property type="match status" value="1"/>
</dbReference>
<dbReference type="PANTHER" id="PTHR12835:SF5">
    <property type="entry name" value="BIOTIN--PROTEIN LIGASE"/>
    <property type="match status" value="1"/>
</dbReference>
<dbReference type="GO" id="GO:0004077">
    <property type="term" value="F:biotin--[biotin carboxyl-carrier protein] ligase activity"/>
    <property type="evidence" value="ECO:0007669"/>
    <property type="project" value="TreeGrafter"/>
</dbReference>
<keyword evidence="4" id="KW-1185">Reference proteome</keyword>
<dbReference type="InterPro" id="IPR004143">
    <property type="entry name" value="BPL_LPL_catalytic"/>
</dbReference>
<organism evidence="2 4">
    <name type="scientific">Smittium angustum</name>
    <dbReference type="NCBI Taxonomy" id="133377"/>
    <lineage>
        <taxon>Eukaryota</taxon>
        <taxon>Fungi</taxon>
        <taxon>Fungi incertae sedis</taxon>
        <taxon>Zoopagomycota</taxon>
        <taxon>Kickxellomycotina</taxon>
        <taxon>Harpellomycetes</taxon>
        <taxon>Harpellales</taxon>
        <taxon>Legeriomycetaceae</taxon>
        <taxon>Smittium</taxon>
    </lineage>
</organism>
<dbReference type="Gene3D" id="3.30.930.10">
    <property type="entry name" value="Bira Bifunctional Protein, Domain 2"/>
    <property type="match status" value="1"/>
</dbReference>
<protein>
    <recommendedName>
        <fullName evidence="1">BPL/LPL catalytic domain-containing protein</fullName>
    </recommendedName>
</protein>
<comment type="caution">
    <text evidence="2">The sequence shown here is derived from an EMBL/GenBank/DDBJ whole genome shotgun (WGS) entry which is preliminary data.</text>
</comment>
<dbReference type="SUPFAM" id="SSF55681">
    <property type="entry name" value="Class II aaRS and biotin synthetases"/>
    <property type="match status" value="1"/>
</dbReference>
<sequence>MSGRGRGNNTWISPSGCLQSSTFLRHPITSVAPVVFIQYLVTLSLVESIRSRPGYKDIPLNIKWPNDLYTVSPGEGVGSPPVMKKIGGLLVTSSTDRNYFNLVMGFGINVDNPMPTTSINSLINEYNKKNNKRVPNISLEEMLAIYLEKMEEFYKMFLMSGFAPFESLYYKYWLHTGQVVNLKNYDYAQVRIKGISLETGHLIAESVSGPKVVYDLHPDGNSFDFISGLIGKKQT</sequence>
<evidence type="ECO:0000313" key="2">
    <source>
        <dbReference type="EMBL" id="PWA00041.1"/>
    </source>
</evidence>
<dbReference type="AlphaFoldDB" id="A0A2U1J4Q5"/>
<dbReference type="GO" id="GO:0005737">
    <property type="term" value="C:cytoplasm"/>
    <property type="evidence" value="ECO:0007669"/>
    <property type="project" value="TreeGrafter"/>
</dbReference>
<name>A0A2U1J4Q5_SMIAN</name>